<comment type="caution">
    <text evidence="2">The sequence shown here is derived from an EMBL/GenBank/DDBJ whole genome shotgun (WGS) entry which is preliminary data.</text>
</comment>
<dbReference type="Pfam" id="PF25232">
    <property type="entry name" value="DUF7848"/>
    <property type="match status" value="1"/>
</dbReference>
<dbReference type="EMBL" id="QUAK01000091">
    <property type="protein sequence ID" value="RFU85511.1"/>
    <property type="molecule type" value="Genomic_DNA"/>
</dbReference>
<evidence type="ECO:0000259" key="1">
    <source>
        <dbReference type="Pfam" id="PF25232"/>
    </source>
</evidence>
<evidence type="ECO:0000313" key="3">
    <source>
        <dbReference type="Proteomes" id="UP000263094"/>
    </source>
</evidence>
<keyword evidence="3" id="KW-1185">Reference proteome</keyword>
<gene>
    <name evidence="2" type="ORF">DY218_17025</name>
</gene>
<accession>A0A372M3P9</accession>
<dbReference type="InterPro" id="IPR057170">
    <property type="entry name" value="DUF7848"/>
</dbReference>
<organism evidence="2 3">
    <name type="scientific">Streptomyces triticagri</name>
    <dbReference type="NCBI Taxonomy" id="2293568"/>
    <lineage>
        <taxon>Bacteria</taxon>
        <taxon>Bacillati</taxon>
        <taxon>Actinomycetota</taxon>
        <taxon>Actinomycetes</taxon>
        <taxon>Kitasatosporales</taxon>
        <taxon>Streptomycetaceae</taxon>
        <taxon>Streptomyces</taxon>
    </lineage>
</organism>
<sequence length="69" mass="7578">MRFEPWRLEVDSTGSPPIHEAECTTCNAASGAADDKAEPELWCLRHAGRTGHSGFRGITTTFFRATRLG</sequence>
<reference evidence="2 3" key="1">
    <citation type="submission" date="2018-08" db="EMBL/GenBank/DDBJ databases">
        <title>Isolation, diversity and antifungal activity of Actinobacteria from wheat.</title>
        <authorList>
            <person name="Han C."/>
        </authorList>
    </citation>
    <scope>NUCLEOTIDE SEQUENCE [LARGE SCALE GENOMIC DNA]</scope>
    <source>
        <strain evidence="2 3">NEAU-YY421</strain>
    </source>
</reference>
<dbReference type="AlphaFoldDB" id="A0A372M3P9"/>
<proteinExistence type="predicted"/>
<feature type="domain" description="DUF7848" evidence="1">
    <location>
        <begin position="1"/>
        <end position="67"/>
    </location>
</feature>
<name>A0A372M3P9_9ACTN</name>
<protein>
    <recommendedName>
        <fullName evidence="1">DUF7848 domain-containing protein</fullName>
    </recommendedName>
</protein>
<dbReference type="Proteomes" id="UP000263094">
    <property type="component" value="Unassembled WGS sequence"/>
</dbReference>
<evidence type="ECO:0000313" key="2">
    <source>
        <dbReference type="EMBL" id="RFU85511.1"/>
    </source>
</evidence>